<dbReference type="Pfam" id="PF12728">
    <property type="entry name" value="HTH_17"/>
    <property type="match status" value="1"/>
</dbReference>
<organism evidence="2">
    <name type="scientific">mine drainage metagenome</name>
    <dbReference type="NCBI Taxonomy" id="410659"/>
    <lineage>
        <taxon>unclassified sequences</taxon>
        <taxon>metagenomes</taxon>
        <taxon>ecological metagenomes</taxon>
    </lineage>
</organism>
<name>A0A1J5T6L4_9ZZZZ</name>
<proteinExistence type="predicted"/>
<dbReference type="EMBL" id="MLJW01000019">
    <property type="protein sequence ID" value="OIR11880.1"/>
    <property type="molecule type" value="Genomic_DNA"/>
</dbReference>
<reference evidence="2" key="1">
    <citation type="submission" date="2016-10" db="EMBL/GenBank/DDBJ databases">
        <title>Sequence of Gallionella enrichment culture.</title>
        <authorList>
            <person name="Poehlein A."/>
            <person name="Muehling M."/>
            <person name="Daniel R."/>
        </authorList>
    </citation>
    <scope>NUCLEOTIDE SEQUENCE</scope>
</reference>
<comment type="caution">
    <text evidence="2">The sequence shown here is derived from an EMBL/GenBank/DDBJ whole genome shotgun (WGS) entry which is preliminary data.</text>
</comment>
<dbReference type="InterPro" id="IPR041657">
    <property type="entry name" value="HTH_17"/>
</dbReference>
<accession>A0A1J5T6L4</accession>
<feature type="domain" description="Helix-turn-helix" evidence="1">
    <location>
        <begin position="85"/>
        <end position="131"/>
    </location>
</feature>
<protein>
    <submittedName>
        <fullName evidence="2">Helix-turn-helix domain protein</fullName>
    </submittedName>
</protein>
<sequence>MSNKAQGSLPLLPSAVDIELAKESSRALSMILATKEEVQKVTIQSDGEKTKVELPMSAFRLFIDILANLSQGNAVQVVPVHAEITTQEAADLLMVSRPYFIKLLDENKIPYRKVGTHRRIRYSDLLDFKNNEEQLREAALDELAAQAQKLGMGY</sequence>
<dbReference type="InterPro" id="IPR010093">
    <property type="entry name" value="SinI_DNA-bd"/>
</dbReference>
<evidence type="ECO:0000313" key="2">
    <source>
        <dbReference type="EMBL" id="OIR11880.1"/>
    </source>
</evidence>
<gene>
    <name evidence="2" type="ORF">GALL_67370</name>
</gene>
<evidence type="ECO:0000259" key="1">
    <source>
        <dbReference type="Pfam" id="PF12728"/>
    </source>
</evidence>
<dbReference type="AlphaFoldDB" id="A0A1J5T6L4"/>
<dbReference type="GO" id="GO:0003677">
    <property type="term" value="F:DNA binding"/>
    <property type="evidence" value="ECO:0007669"/>
    <property type="project" value="InterPro"/>
</dbReference>
<dbReference type="NCBIfam" id="TIGR01764">
    <property type="entry name" value="excise"/>
    <property type="match status" value="1"/>
</dbReference>